<protein>
    <recommendedName>
        <fullName evidence="4 12">Heme exporter protein D</fullName>
    </recommendedName>
</protein>
<keyword evidence="10 12" id="KW-1133">Transmembrane helix</keyword>
<organism evidence="13 14">
    <name type="scientific">Aestuariivirga litoralis</name>
    <dbReference type="NCBI Taxonomy" id="2650924"/>
    <lineage>
        <taxon>Bacteria</taxon>
        <taxon>Pseudomonadati</taxon>
        <taxon>Pseudomonadota</taxon>
        <taxon>Alphaproteobacteria</taxon>
        <taxon>Hyphomicrobiales</taxon>
        <taxon>Aestuariivirgaceae</taxon>
        <taxon>Aestuariivirga</taxon>
    </lineage>
</organism>
<feature type="transmembrane region" description="Helical" evidence="12">
    <location>
        <begin position="12"/>
        <end position="31"/>
    </location>
</feature>
<dbReference type="GO" id="GO:0017004">
    <property type="term" value="P:cytochrome complex assembly"/>
    <property type="evidence" value="ECO:0007669"/>
    <property type="project" value="UniProtKB-KW"/>
</dbReference>
<comment type="similarity">
    <text evidence="3 12">Belongs to the CcmD/CycX/HelD family.</text>
</comment>
<keyword evidence="11 12" id="KW-0472">Membrane</keyword>
<accession>A0A2W2AP49</accession>
<evidence type="ECO:0000256" key="8">
    <source>
        <dbReference type="ARBA" id="ARBA00022692"/>
    </source>
</evidence>
<dbReference type="RefSeq" id="WP_111197426.1">
    <property type="nucleotide sequence ID" value="NZ_QKVK01000003.1"/>
</dbReference>
<evidence type="ECO:0000256" key="7">
    <source>
        <dbReference type="ARBA" id="ARBA00022519"/>
    </source>
</evidence>
<proteinExistence type="inferred from homology"/>
<dbReference type="GO" id="GO:0015886">
    <property type="term" value="P:heme transport"/>
    <property type="evidence" value="ECO:0007669"/>
    <property type="project" value="InterPro"/>
</dbReference>
<dbReference type="AlphaFoldDB" id="A0A2W2AP49"/>
<evidence type="ECO:0000256" key="4">
    <source>
        <dbReference type="ARBA" id="ARBA00016461"/>
    </source>
</evidence>
<evidence type="ECO:0000313" key="14">
    <source>
        <dbReference type="Proteomes" id="UP000248795"/>
    </source>
</evidence>
<evidence type="ECO:0000256" key="3">
    <source>
        <dbReference type="ARBA" id="ARBA00008741"/>
    </source>
</evidence>
<evidence type="ECO:0000256" key="10">
    <source>
        <dbReference type="ARBA" id="ARBA00022989"/>
    </source>
</evidence>
<evidence type="ECO:0000256" key="2">
    <source>
        <dbReference type="ARBA" id="ARBA00004377"/>
    </source>
</evidence>
<reference evidence="14" key="1">
    <citation type="submission" date="2018-06" db="EMBL/GenBank/DDBJ databases">
        <title>Aestuariibacter litoralis strain KCTC 52945T.</title>
        <authorList>
            <person name="Li X."/>
            <person name="Salam N."/>
            <person name="Li J.-L."/>
            <person name="Chen Y.-M."/>
            <person name="Yang Z.-W."/>
            <person name="Zhang L.-Y."/>
            <person name="Han M.-X."/>
            <person name="Xiao M."/>
            <person name="Li W.-J."/>
        </authorList>
    </citation>
    <scope>NUCLEOTIDE SEQUENCE [LARGE SCALE GENOMIC DNA]</scope>
    <source>
        <strain evidence="14">KCTC 52945</strain>
    </source>
</reference>
<keyword evidence="5 12" id="KW-0813">Transport</keyword>
<sequence length="51" mass="5790">MDFSANHVGFVIASYALTFLCLAGLIIATLGRDRKLRAQVERLDTQRRKPR</sequence>
<name>A0A2W2AP49_9HYPH</name>
<evidence type="ECO:0000256" key="6">
    <source>
        <dbReference type="ARBA" id="ARBA00022475"/>
    </source>
</evidence>
<comment type="subcellular location">
    <subcellularLocation>
        <location evidence="2 12">Cell inner membrane</location>
        <topology evidence="2 12">Single-pass membrane protein</topology>
    </subcellularLocation>
</comment>
<comment type="function">
    <text evidence="1 12">Required for the export of heme to the periplasm for the biogenesis of c-type cytochromes.</text>
</comment>
<evidence type="ECO:0000313" key="13">
    <source>
        <dbReference type="EMBL" id="PZF77171.1"/>
    </source>
</evidence>
<evidence type="ECO:0000256" key="11">
    <source>
        <dbReference type="ARBA" id="ARBA00023136"/>
    </source>
</evidence>
<dbReference type="NCBIfam" id="TIGR03141">
    <property type="entry name" value="cytochro_ccmD"/>
    <property type="match status" value="1"/>
</dbReference>
<keyword evidence="9 12" id="KW-0201">Cytochrome c-type biogenesis</keyword>
<keyword evidence="14" id="KW-1185">Reference proteome</keyword>
<evidence type="ECO:0000256" key="5">
    <source>
        <dbReference type="ARBA" id="ARBA00022448"/>
    </source>
</evidence>
<dbReference type="EMBL" id="QKVK01000003">
    <property type="protein sequence ID" value="PZF77171.1"/>
    <property type="molecule type" value="Genomic_DNA"/>
</dbReference>
<comment type="caution">
    <text evidence="13">The sequence shown here is derived from an EMBL/GenBank/DDBJ whole genome shotgun (WGS) entry which is preliminary data.</text>
</comment>
<evidence type="ECO:0000256" key="9">
    <source>
        <dbReference type="ARBA" id="ARBA00022748"/>
    </source>
</evidence>
<evidence type="ECO:0000256" key="12">
    <source>
        <dbReference type="RuleBase" id="RU363101"/>
    </source>
</evidence>
<gene>
    <name evidence="13" type="primary">ccmD</name>
    <name evidence="13" type="ORF">DK847_07520</name>
</gene>
<dbReference type="GO" id="GO:0005886">
    <property type="term" value="C:plasma membrane"/>
    <property type="evidence" value="ECO:0007669"/>
    <property type="project" value="UniProtKB-SubCell"/>
</dbReference>
<dbReference type="InterPro" id="IPR007078">
    <property type="entry name" value="Haem_export_protD_CcmD"/>
</dbReference>
<dbReference type="Proteomes" id="UP000248795">
    <property type="component" value="Unassembled WGS sequence"/>
</dbReference>
<keyword evidence="8 12" id="KW-0812">Transmembrane</keyword>
<evidence type="ECO:0000256" key="1">
    <source>
        <dbReference type="ARBA" id="ARBA00002442"/>
    </source>
</evidence>
<keyword evidence="7 12" id="KW-0997">Cell inner membrane</keyword>
<dbReference type="Pfam" id="PF04995">
    <property type="entry name" value="CcmD"/>
    <property type="match status" value="1"/>
</dbReference>
<keyword evidence="6 12" id="KW-1003">Cell membrane</keyword>